<dbReference type="RefSeq" id="WP_084087891.1">
    <property type="nucleotide sequence ID" value="NZ_BJYH01000004.1"/>
</dbReference>
<proteinExistence type="predicted"/>
<organism evidence="1 4">
    <name type="scientific">Chryseobacterium rhizosphaerae</name>
    <dbReference type="NCBI Taxonomy" id="395937"/>
    <lineage>
        <taxon>Bacteria</taxon>
        <taxon>Pseudomonadati</taxon>
        <taxon>Bacteroidota</taxon>
        <taxon>Flavobacteriia</taxon>
        <taxon>Flavobacteriales</taxon>
        <taxon>Weeksellaceae</taxon>
        <taxon>Chryseobacterium group</taxon>
        <taxon>Chryseobacterium</taxon>
    </lineage>
</organism>
<name>A0AAE3YDC5_9FLAO</name>
<dbReference type="EMBL" id="JAVDQY010000006">
    <property type="protein sequence ID" value="MDR6528747.1"/>
    <property type="molecule type" value="Genomic_DNA"/>
</dbReference>
<keyword evidence="3" id="KW-1185">Reference proteome</keyword>
<dbReference type="AlphaFoldDB" id="A0AAE3YDC5"/>
<evidence type="ECO:0000313" key="1">
    <source>
        <dbReference type="EMBL" id="MDR6528747.1"/>
    </source>
</evidence>
<sequence length="275" mass="30867">MNYSTVTKPAKILNLQSLHDLNERLYLTRNSDTAYLDTKNTDSKKTDNNAERIVFNLQTSDINIQPSVRLVNCTRGSKRYNHFQSFVIEPKDKSTGIVVIMIKLDDPKAFYCNVRILPLTTLSDIALPESDSKPLTINLERSKCILKTDITITPSNTGEAMYSVHDVDVSDVSDLVTPVEMIELKRELEFQASKLIAHYFQEILSIVVNETPVNNGKPIVISDDYILTLPHNQLKEMLSANAISGCISLEVTGYNVIRGLNPDWRAASAFIGYIL</sequence>
<reference evidence="1" key="3">
    <citation type="submission" date="2023-07" db="EMBL/GenBank/DDBJ databases">
        <title>Sorghum-associated microbial communities from plants grown in Nebraska, USA.</title>
        <authorList>
            <person name="Schachtman D."/>
        </authorList>
    </citation>
    <scope>NUCLEOTIDE SEQUENCE</scope>
    <source>
        <strain evidence="1">DS2360</strain>
    </source>
</reference>
<dbReference type="Proteomes" id="UP001184861">
    <property type="component" value="Unassembled WGS sequence"/>
</dbReference>
<reference evidence="2 3" key="1">
    <citation type="journal article" date="2010" name="Syst. Appl. Microbiol.">
        <title>Four new species of Chryseobacterium from the rhizosphere of coastal sand dune plants, Chryseobacterium elymi sp. nov., Chryseobacterium hagamense sp. nov., Chryseobacterium lathyri sp. nov. and Chryseobacterium rhizosphaerae sp. nov.</title>
        <authorList>
            <person name="Cho S.H."/>
            <person name="Lee K.S."/>
            <person name="Shin D.S."/>
            <person name="Han J.H."/>
            <person name="Park K.S."/>
            <person name="Lee C.H."/>
            <person name="Park K.H."/>
            <person name="Kim S.B."/>
        </authorList>
    </citation>
    <scope>NUCLEOTIDE SEQUENCE [LARGE SCALE GENOMIC DNA]</scope>
    <source>
        <strain evidence="2 3">KCTC 22548</strain>
    </source>
</reference>
<evidence type="ECO:0000313" key="2">
    <source>
        <dbReference type="EMBL" id="REC75484.1"/>
    </source>
</evidence>
<dbReference type="Proteomes" id="UP000256491">
    <property type="component" value="Unassembled WGS sequence"/>
</dbReference>
<protein>
    <submittedName>
        <fullName evidence="1">Uncharacterized protein</fullName>
    </submittedName>
</protein>
<evidence type="ECO:0000313" key="3">
    <source>
        <dbReference type="Proteomes" id="UP000256491"/>
    </source>
</evidence>
<comment type="caution">
    <text evidence="1">The sequence shown here is derived from an EMBL/GenBank/DDBJ whole genome shotgun (WGS) entry which is preliminary data.</text>
</comment>
<accession>A0AAE3YDC5</accession>
<reference evidence="2" key="2">
    <citation type="submission" date="2018-06" db="EMBL/GenBank/DDBJ databases">
        <authorList>
            <person name="Newman J.D."/>
            <person name="Hugo C.J."/>
            <person name="Kriek I.-M."/>
            <person name="Nel L."/>
        </authorList>
    </citation>
    <scope>NUCLEOTIDE SEQUENCE</scope>
    <source>
        <strain evidence="2">KCTC 22548</strain>
    </source>
</reference>
<evidence type="ECO:0000313" key="4">
    <source>
        <dbReference type="Proteomes" id="UP001184861"/>
    </source>
</evidence>
<gene>
    <name evidence="2" type="ORF">DRF57_10720</name>
    <name evidence="1" type="ORF">J2787_004186</name>
</gene>
<dbReference type="EMBL" id="QNUF01000010">
    <property type="protein sequence ID" value="REC75484.1"/>
    <property type="molecule type" value="Genomic_DNA"/>
</dbReference>